<evidence type="ECO:0008006" key="3">
    <source>
        <dbReference type="Google" id="ProtNLM"/>
    </source>
</evidence>
<protein>
    <recommendedName>
        <fullName evidence="3">TonB-dependent receptor</fullName>
    </recommendedName>
</protein>
<evidence type="ECO:0000313" key="2">
    <source>
        <dbReference type="Proteomes" id="UP000627715"/>
    </source>
</evidence>
<evidence type="ECO:0000313" key="1">
    <source>
        <dbReference type="EMBL" id="GGG54054.1"/>
    </source>
</evidence>
<dbReference type="PANTHER" id="PTHR47234:SF2">
    <property type="entry name" value="TONB-DEPENDENT RECEPTOR"/>
    <property type="match status" value="1"/>
</dbReference>
<dbReference type="Proteomes" id="UP000627715">
    <property type="component" value="Unassembled WGS sequence"/>
</dbReference>
<gene>
    <name evidence="1" type="ORF">GCM10011403_09020</name>
</gene>
<reference evidence="1" key="2">
    <citation type="submission" date="2020-09" db="EMBL/GenBank/DDBJ databases">
        <authorList>
            <person name="Sun Q."/>
            <person name="Zhou Y."/>
        </authorList>
    </citation>
    <scope>NUCLEOTIDE SEQUENCE</scope>
    <source>
        <strain evidence="1">CGMCC 1.15425</strain>
    </source>
</reference>
<dbReference type="Gene3D" id="2.170.130.10">
    <property type="entry name" value="TonB-dependent receptor, plug domain"/>
    <property type="match status" value="1"/>
</dbReference>
<accession>A0A917GR59</accession>
<sequence length="555" mass="60681">MTQNTSVIPTIALQRTELLKDGAAVTYGADATGGVVNFIGRDSFDGIEIQSSYKAIDGSDGDWNVGIIGGFGEGDTEVVWAASWDHRSLLNAKDREFTDLPYGTNPAPWSTLTNLAGWLPRGSLPNEQTYNPGSSTGAGDWGNPVGGVISDYTQESCEAVGGAYVNSYSCAYNYIPYYNVVSENDIYRLYGQVTTQVSSQMEFYVRAAYSMVDTPAQYGSPSQPVIRGPAIHQGATYQLYVPKSNPYVQDFAERTGYINNPAWAVTQGFTPVTYRAFAHGGLDVFAEDGKYSTPSKIRNKFAHIVSGFEGELDNGISYDIAATYNQENLYADSPDMMLYRMQEALNGFGGENCNVQDQNPNRFGTQNAGAAGQNGCMYYNPFASNFSQQPVYGLNNPSYVPGAENSPELIRWMFNERAARDLNWNLTFDAVFSGETPIELPGGNMGWALGGQWRTTENQETVTDPLYNGQTECQNPADEGQVPRDPSDPAFNGCTPDAPGPFQFFATNPADYSTQDQTSVFGELSMPVLDNVYLSARSGRIVDTIYFYQMGGLRI</sequence>
<dbReference type="PANTHER" id="PTHR47234">
    <property type="match status" value="1"/>
</dbReference>
<dbReference type="InterPro" id="IPR037066">
    <property type="entry name" value="Plug_dom_sf"/>
</dbReference>
<reference evidence="1" key="1">
    <citation type="journal article" date="2014" name="Int. J. Syst. Evol. Microbiol.">
        <title>Complete genome sequence of Corynebacterium casei LMG S-19264T (=DSM 44701T), isolated from a smear-ripened cheese.</title>
        <authorList>
            <consortium name="US DOE Joint Genome Institute (JGI-PGF)"/>
            <person name="Walter F."/>
            <person name="Albersmeier A."/>
            <person name="Kalinowski J."/>
            <person name="Ruckert C."/>
        </authorList>
    </citation>
    <scope>NUCLEOTIDE SEQUENCE</scope>
    <source>
        <strain evidence="1">CGMCC 1.15425</strain>
    </source>
</reference>
<dbReference type="AlphaFoldDB" id="A0A917GR59"/>
<dbReference type="SUPFAM" id="SSF56935">
    <property type="entry name" value="Porins"/>
    <property type="match status" value="1"/>
</dbReference>
<comment type="caution">
    <text evidence="1">The sequence shown here is derived from an EMBL/GenBank/DDBJ whole genome shotgun (WGS) entry which is preliminary data.</text>
</comment>
<name>A0A917GR59_9GAMM</name>
<organism evidence="1 2">
    <name type="scientific">Pseudohongiella nitratireducens</name>
    <dbReference type="NCBI Taxonomy" id="1768907"/>
    <lineage>
        <taxon>Bacteria</taxon>
        <taxon>Pseudomonadati</taxon>
        <taxon>Pseudomonadota</taxon>
        <taxon>Gammaproteobacteria</taxon>
        <taxon>Pseudomonadales</taxon>
        <taxon>Pseudohongiellaceae</taxon>
        <taxon>Pseudohongiella</taxon>
    </lineage>
</organism>
<dbReference type="EMBL" id="BMIY01000004">
    <property type="protein sequence ID" value="GGG54054.1"/>
    <property type="molecule type" value="Genomic_DNA"/>
</dbReference>
<proteinExistence type="predicted"/>
<keyword evidence="2" id="KW-1185">Reference proteome</keyword>